<organism evidence="9 10">
    <name type="scientific">Pseudomonas fluorescens</name>
    <dbReference type="NCBI Taxonomy" id="294"/>
    <lineage>
        <taxon>Bacteria</taxon>
        <taxon>Pseudomonadati</taxon>
        <taxon>Pseudomonadota</taxon>
        <taxon>Gammaproteobacteria</taxon>
        <taxon>Pseudomonadales</taxon>
        <taxon>Pseudomonadaceae</taxon>
        <taxon>Pseudomonas</taxon>
    </lineage>
</organism>
<dbReference type="CDD" id="cd03124">
    <property type="entry name" value="alpha_CA_prokaryotic_like"/>
    <property type="match status" value="1"/>
</dbReference>
<evidence type="ECO:0000256" key="1">
    <source>
        <dbReference type="ARBA" id="ARBA00010718"/>
    </source>
</evidence>
<dbReference type="SMART" id="SM01057">
    <property type="entry name" value="Carb_anhydrase"/>
    <property type="match status" value="1"/>
</dbReference>
<evidence type="ECO:0000259" key="8">
    <source>
        <dbReference type="PROSITE" id="PS51144"/>
    </source>
</evidence>
<reference evidence="9 10" key="1">
    <citation type="submission" date="2019-09" db="EMBL/GenBank/DDBJ databases">
        <authorList>
            <person name="Chandra G."/>
            <person name="Truman W A."/>
        </authorList>
    </citation>
    <scope>NUCLEOTIDE SEQUENCE [LARGE SCALE GENOMIC DNA]</scope>
    <source>
        <strain evidence="9">PS704</strain>
    </source>
</reference>
<dbReference type="Pfam" id="PF00194">
    <property type="entry name" value="Carb_anhydrase"/>
    <property type="match status" value="1"/>
</dbReference>
<dbReference type="EMBL" id="CABVHP010000005">
    <property type="protein sequence ID" value="VVN94361.1"/>
    <property type="molecule type" value="Genomic_DNA"/>
</dbReference>
<keyword evidence="5 9" id="KW-0456">Lyase</keyword>
<dbReference type="GO" id="GO:0008270">
    <property type="term" value="F:zinc ion binding"/>
    <property type="evidence" value="ECO:0007669"/>
    <property type="project" value="InterPro"/>
</dbReference>
<feature type="signal peptide" evidence="7">
    <location>
        <begin position="1"/>
        <end position="23"/>
    </location>
</feature>
<evidence type="ECO:0000256" key="4">
    <source>
        <dbReference type="ARBA" id="ARBA00022833"/>
    </source>
</evidence>
<dbReference type="PANTHER" id="PTHR18952">
    <property type="entry name" value="CARBONIC ANHYDRASE"/>
    <property type="match status" value="1"/>
</dbReference>
<accession>A0A5E7KGU4</accession>
<dbReference type="InterPro" id="IPR001148">
    <property type="entry name" value="CA_dom"/>
</dbReference>
<dbReference type="EC" id="4.2.1.1" evidence="2"/>
<dbReference type="RefSeq" id="WP_150638057.1">
    <property type="nucleotide sequence ID" value="NZ_CABVHP010000005.1"/>
</dbReference>
<keyword evidence="7" id="KW-0732">Signal</keyword>
<evidence type="ECO:0000256" key="7">
    <source>
        <dbReference type="SAM" id="SignalP"/>
    </source>
</evidence>
<evidence type="ECO:0000256" key="2">
    <source>
        <dbReference type="ARBA" id="ARBA00012925"/>
    </source>
</evidence>
<sequence length="250" mass="26832" precursor="true">MKKQLLASAITLIITGVCNSAWATTGKAADWSYTTPTGPENWGELSSEYKRCTSGLAQSPIDIRDAIETELAPLVFTYQPGTATVLNNGHTLQVSSSGTGSITVPSGDYAFVQMHFHTPSEEKIMGRTFPLNAHLVHRNTAGELAVVALLFEEGTHNPTLEPILTAMPTQTGGLATLDSLNIADLLPTSRHHYSYAGSLTTPPCSEGVRWHVFSTVAQLSTAQLQAFQALYPMNARPVQPLNGRRVQVGG</sequence>
<evidence type="ECO:0000313" key="9">
    <source>
        <dbReference type="EMBL" id="VVN94361.1"/>
    </source>
</evidence>
<dbReference type="Proteomes" id="UP000326557">
    <property type="component" value="Unassembled WGS sequence"/>
</dbReference>
<keyword evidence="4" id="KW-0862">Zinc</keyword>
<dbReference type="PROSITE" id="PS51144">
    <property type="entry name" value="ALPHA_CA_2"/>
    <property type="match status" value="1"/>
</dbReference>
<dbReference type="PANTHER" id="PTHR18952:SF265">
    <property type="entry name" value="CARBONIC ANHYDRASE"/>
    <property type="match status" value="1"/>
</dbReference>
<evidence type="ECO:0000256" key="3">
    <source>
        <dbReference type="ARBA" id="ARBA00022723"/>
    </source>
</evidence>
<evidence type="ECO:0000313" key="10">
    <source>
        <dbReference type="Proteomes" id="UP000326557"/>
    </source>
</evidence>
<comment type="similarity">
    <text evidence="1">Belongs to the alpha-carbonic anhydrase family.</text>
</comment>
<dbReference type="InterPro" id="IPR036398">
    <property type="entry name" value="CA_dom_sf"/>
</dbReference>
<feature type="domain" description="Alpha-carbonic anhydrase" evidence="8">
    <location>
        <begin position="29"/>
        <end position="250"/>
    </location>
</feature>
<protein>
    <recommendedName>
        <fullName evidence="2">carbonic anhydrase</fullName>
        <ecNumber evidence="2">4.2.1.1</ecNumber>
    </recommendedName>
</protein>
<dbReference type="GO" id="GO:0004089">
    <property type="term" value="F:carbonate dehydratase activity"/>
    <property type="evidence" value="ECO:0007669"/>
    <property type="project" value="UniProtKB-EC"/>
</dbReference>
<proteinExistence type="inferred from homology"/>
<comment type="catalytic activity">
    <reaction evidence="6">
        <text>hydrogencarbonate + H(+) = CO2 + H2O</text>
        <dbReference type="Rhea" id="RHEA:10748"/>
        <dbReference type="ChEBI" id="CHEBI:15377"/>
        <dbReference type="ChEBI" id="CHEBI:15378"/>
        <dbReference type="ChEBI" id="CHEBI:16526"/>
        <dbReference type="ChEBI" id="CHEBI:17544"/>
        <dbReference type="EC" id="4.2.1.1"/>
    </reaction>
</comment>
<dbReference type="OrthoDB" id="5327615at2"/>
<name>A0A5E7KGU4_PSEFL</name>
<feature type="chain" id="PRO_5030118689" description="carbonic anhydrase" evidence="7">
    <location>
        <begin position="24"/>
        <end position="250"/>
    </location>
</feature>
<dbReference type="SUPFAM" id="SSF51069">
    <property type="entry name" value="Carbonic anhydrase"/>
    <property type="match status" value="1"/>
</dbReference>
<gene>
    <name evidence="9" type="primary">cah</name>
    <name evidence="9" type="ORF">PS704_02136</name>
</gene>
<evidence type="ECO:0000256" key="5">
    <source>
        <dbReference type="ARBA" id="ARBA00023239"/>
    </source>
</evidence>
<dbReference type="AlphaFoldDB" id="A0A5E7KGU4"/>
<dbReference type="InterPro" id="IPR023561">
    <property type="entry name" value="Carbonic_anhydrase_a-class"/>
</dbReference>
<dbReference type="InterPro" id="IPR041891">
    <property type="entry name" value="Alpha_CA_prokaryot-like"/>
</dbReference>
<keyword evidence="3" id="KW-0479">Metal-binding</keyword>
<dbReference type="Gene3D" id="3.10.200.10">
    <property type="entry name" value="Alpha carbonic anhydrase"/>
    <property type="match status" value="1"/>
</dbReference>
<evidence type="ECO:0000256" key="6">
    <source>
        <dbReference type="ARBA" id="ARBA00048348"/>
    </source>
</evidence>